<dbReference type="AlphaFoldDB" id="A0A1I0HKG3"/>
<proteinExistence type="predicted"/>
<keyword evidence="1" id="KW-0413">Isomerase</keyword>
<dbReference type="STRING" id="460384.SAMN05216313_11694"/>
<evidence type="ECO:0000256" key="2">
    <source>
        <dbReference type="ARBA" id="ARBA00023277"/>
    </source>
</evidence>
<evidence type="ECO:0008006" key="5">
    <source>
        <dbReference type="Google" id="ProtNLM"/>
    </source>
</evidence>
<gene>
    <name evidence="3" type="ORF">SAMN05216313_11694</name>
</gene>
<dbReference type="GO" id="GO:0005737">
    <property type="term" value="C:cytoplasm"/>
    <property type="evidence" value="ECO:0007669"/>
    <property type="project" value="InterPro"/>
</dbReference>
<dbReference type="PANTHER" id="PTHR36120:SF1">
    <property type="entry name" value="L-FUCOSE ISOMERASE C-TERMINAL DOMAIN-CONTAINING PROTEIN"/>
    <property type="match status" value="1"/>
</dbReference>
<keyword evidence="4" id="KW-1185">Reference proteome</keyword>
<dbReference type="PANTHER" id="PTHR36120">
    <property type="entry name" value="FUCOSE ISOMERASE"/>
    <property type="match status" value="1"/>
</dbReference>
<reference evidence="4" key="1">
    <citation type="submission" date="2016-10" db="EMBL/GenBank/DDBJ databases">
        <authorList>
            <person name="Varghese N."/>
            <person name="Submissions S."/>
        </authorList>
    </citation>
    <scope>NUCLEOTIDE SEQUENCE [LARGE SCALE GENOMIC DNA]</scope>
    <source>
        <strain evidence="4">NLAE-zl-G277</strain>
    </source>
</reference>
<dbReference type="GO" id="GO:0005996">
    <property type="term" value="P:monosaccharide metabolic process"/>
    <property type="evidence" value="ECO:0007669"/>
    <property type="project" value="InterPro"/>
</dbReference>
<dbReference type="Proteomes" id="UP000198508">
    <property type="component" value="Unassembled WGS sequence"/>
</dbReference>
<evidence type="ECO:0000313" key="3">
    <source>
        <dbReference type="EMBL" id="SET84418.1"/>
    </source>
</evidence>
<dbReference type="EMBL" id="FOIM01000016">
    <property type="protein sequence ID" value="SET84418.1"/>
    <property type="molecule type" value="Genomic_DNA"/>
</dbReference>
<evidence type="ECO:0000256" key="1">
    <source>
        <dbReference type="ARBA" id="ARBA00023235"/>
    </source>
</evidence>
<organism evidence="3 4">
    <name type="scientific">Enterocloster lavalensis</name>
    <dbReference type="NCBI Taxonomy" id="460384"/>
    <lineage>
        <taxon>Bacteria</taxon>
        <taxon>Bacillati</taxon>
        <taxon>Bacillota</taxon>
        <taxon>Clostridia</taxon>
        <taxon>Lachnospirales</taxon>
        <taxon>Lachnospiraceae</taxon>
        <taxon>Enterocloster</taxon>
    </lineage>
</organism>
<protein>
    <recommendedName>
        <fullName evidence="5">L-fucose isomerase</fullName>
    </recommendedName>
</protein>
<keyword evidence="2" id="KW-0119">Carbohydrate metabolism</keyword>
<evidence type="ECO:0000313" key="4">
    <source>
        <dbReference type="Proteomes" id="UP000198508"/>
    </source>
</evidence>
<name>A0A1I0HKG3_9FIRM</name>
<sequence length="482" mass="55560">MKYAMDVKVNLKPVFSNMVHSDIWEGPCRVGLKEELDPRYEIRVGKEQFKVWEKELRDHIGNYANIMEPVYLEFDETFVVSEQEFAKLDQDAHEVDLYLITYRVPGIERYKKAVSMINLGPTPIDLVGFYRDIGLEAYMAHDYEEYNRLLKYLQVKKAMANTKLLILSATEEVPASVNTSCCDLLGLWQKYGIRNNRMTFRNVFDVMDKMEITPEIEDEADQVIGGAMNCNIKKEWVCQDLKYFHAVHVLMEQFGCNAFTTSCKELCASRYPMRNKCVPCMTHSMNKDERIPSACEEDINVWLAMTVMMYLSEKSIFMGNPVLVLKGTKTLEQLGMPKLLTAPNQVFDEDVLEIHHAVPGRKMDGFDQPDMPYQLGHFTYEGWGSKIQVDMADHENKMVTLGRFNRRGDRMIVARAEILGCEIREVYCSPAVFYRVEGGAREFRQALAKGSYGHHLAVVYGDYTEQIRELGEIVGFDVEVFK</sequence>
<dbReference type="InterPro" id="IPR009015">
    <property type="entry name" value="Fucose_isomerase_N/cen_sf"/>
</dbReference>
<accession>A0A1I0HKG3</accession>
<dbReference type="RefSeq" id="WP_092365572.1">
    <property type="nucleotide sequence ID" value="NZ_DAINWJ010000201.1"/>
</dbReference>
<dbReference type="SUPFAM" id="SSF53743">
    <property type="entry name" value="FucI/AraA N-terminal and middle domains"/>
    <property type="match status" value="1"/>
</dbReference>
<dbReference type="GO" id="GO:0016861">
    <property type="term" value="F:intramolecular oxidoreductase activity, interconverting aldoses and ketoses"/>
    <property type="evidence" value="ECO:0007669"/>
    <property type="project" value="InterPro"/>
</dbReference>